<gene>
    <name evidence="2" type="ORF">MM817_02585</name>
</gene>
<protein>
    <recommendedName>
        <fullName evidence="1">Helicase XPB/Ssl2 N-terminal domain-containing protein</fullName>
    </recommendedName>
</protein>
<evidence type="ECO:0000313" key="2">
    <source>
        <dbReference type="EMBL" id="MCI0184290.1"/>
    </source>
</evidence>
<evidence type="ECO:0000259" key="1">
    <source>
        <dbReference type="Pfam" id="PF13625"/>
    </source>
</evidence>
<dbReference type="Pfam" id="PF13625">
    <property type="entry name" value="Helicase_C_3"/>
    <property type="match status" value="1"/>
</dbReference>
<evidence type="ECO:0000313" key="3">
    <source>
        <dbReference type="Proteomes" id="UP001139263"/>
    </source>
</evidence>
<keyword evidence="3" id="KW-1185">Reference proteome</keyword>
<dbReference type="InterPro" id="IPR032830">
    <property type="entry name" value="XPB/Ssl2_N"/>
</dbReference>
<comment type="caution">
    <text evidence="2">The sequence shown here is derived from an EMBL/GenBank/DDBJ whole genome shotgun (WGS) entry which is preliminary data.</text>
</comment>
<sequence>MRLVECLNQSDIGNLRKIAIRHTIACPLYSKNTLLQEILNRFSDPQYVIERMATLSPILRQALEEIALEGRNQFAKSELLTILRRQRSATTKNEQTSVSMILNELLEEGILFETGTPSQRTYRCPTEILKYIVHYETQQLRQSVQTSMYEPKWIRTDQGTLARDAVTFLLFLARHEVKLTQEGVIFKRQQMQIFQLFEVQEEPLSVHVGFRFGYGRRFHDYPDRFAMIYDHLYEEGCIIEDDSGSLIIDEVKSGIYMTESEESRAKKLFQFYMRTYRISIPTLGRIVSRIAKFSSKAWVFKQSLEDELLHFIDNFYYESKEIVYRQRILQMLVYLGFLAEGRDLSQDLLYQLTPLGERFVHSSDILDDGLSGEESFILKKAVIEPTFDILVPKEADSTYAFELQKIAEPISRDRMNVYRLTRESIYHALLSGWDMEKMYEFLRTISGAEIPANVQRSIRDWCQEYGKVKLHISCVISCHDPLVSNTIEQLQPIAKRMPQRLSEHHLAFLPDDAPDLLALLLKLGYLVSYPPEMEQIVKKRSR</sequence>
<dbReference type="RefSeq" id="WP_241715818.1">
    <property type="nucleotide sequence ID" value="NZ_JALBUF010000011.1"/>
</dbReference>
<dbReference type="EMBL" id="JALBUF010000011">
    <property type="protein sequence ID" value="MCI0184290.1"/>
    <property type="molecule type" value="Genomic_DNA"/>
</dbReference>
<dbReference type="Proteomes" id="UP001139263">
    <property type="component" value="Unassembled WGS sequence"/>
</dbReference>
<proteinExistence type="predicted"/>
<accession>A0A9X1VAM7</accession>
<reference evidence="2" key="1">
    <citation type="submission" date="2022-03" db="EMBL/GenBank/DDBJ databases">
        <title>Draft Genome Sequence of Firmicute Strain S0AB, a Heterotrophic Iron/Sulfur-Oxidizing Extreme Acidophile.</title>
        <authorList>
            <person name="Vergara E."/>
            <person name="Pakostova E."/>
            <person name="Johnson D.B."/>
            <person name="Holmes D.S."/>
        </authorList>
    </citation>
    <scope>NUCLEOTIDE SEQUENCE</scope>
    <source>
        <strain evidence="2">S0AB</strain>
    </source>
</reference>
<dbReference type="AlphaFoldDB" id="A0A9X1VAM7"/>
<organism evidence="2 3">
    <name type="scientific">Sulfoacidibacillus ferrooxidans</name>
    <dbReference type="NCBI Taxonomy" id="2005001"/>
    <lineage>
        <taxon>Bacteria</taxon>
        <taxon>Bacillati</taxon>
        <taxon>Bacillota</taxon>
        <taxon>Bacilli</taxon>
        <taxon>Bacillales</taxon>
        <taxon>Alicyclobacillaceae</taxon>
        <taxon>Sulfoacidibacillus</taxon>
    </lineage>
</organism>
<feature type="domain" description="Helicase XPB/Ssl2 N-terminal" evidence="1">
    <location>
        <begin position="383"/>
        <end position="494"/>
    </location>
</feature>
<name>A0A9X1VAM7_9BACL</name>